<dbReference type="PATRIC" id="fig|452.5.peg.1255"/>
<name>A0A0W0Z5B2_LEGSP</name>
<dbReference type="Proteomes" id="UP000054877">
    <property type="component" value="Unassembled WGS sequence"/>
</dbReference>
<dbReference type="Gene3D" id="3.90.920.10">
    <property type="entry name" value="DNA primase, PRIM domain"/>
    <property type="match status" value="1"/>
</dbReference>
<keyword evidence="2" id="KW-0436">Ligase</keyword>
<sequence>MKNIDLTHPDKLLYPDDGIRKKDVADYYARIADYLLPFVKNRPLTMKRYPEGIHEEGFYNKHAPDYFPDFIPRYTVPMEKDASQMSMVGADSARALVYLAGQNTLELHMALSTMDDIKKPDQMILDFDPSDDDFEKVRNAAFVCKEILDALDLPSFVKTTGSRGVHVHVPLLAACSFKEMKEIARKIAVKIHEKCPRYTTLEQRKNKREDKVFIDYLRNDYAMTAIVPYSLRALPKAPVATPVDWNELADKSLQPQSYQLKNIFQRLGQKKDPWKLFTQKRIDARSIRLE</sequence>
<dbReference type="STRING" id="452.Lspi_1131"/>
<protein>
    <submittedName>
        <fullName evidence="2">Putative ATP-dependent DNA ligase YkoU</fullName>
        <ecNumber evidence="2">6.5.1.1</ecNumber>
    </submittedName>
</protein>
<dbReference type="PANTHER" id="PTHR42705">
    <property type="entry name" value="BIFUNCTIONAL NON-HOMOLOGOUS END JOINING PROTEIN LIGD"/>
    <property type="match status" value="1"/>
</dbReference>
<dbReference type="Pfam" id="PF21686">
    <property type="entry name" value="LigD_Prim-Pol"/>
    <property type="match status" value="1"/>
</dbReference>
<gene>
    <name evidence="2" type="primary">ykoU</name>
    <name evidence="2" type="ORF">Lspi_1131</name>
</gene>
<feature type="domain" description="DNA ligase D polymerase" evidence="1">
    <location>
        <begin position="21"/>
        <end position="274"/>
    </location>
</feature>
<dbReference type="AlphaFoldDB" id="A0A0W0Z5B2"/>
<dbReference type="PANTHER" id="PTHR42705:SF2">
    <property type="entry name" value="BIFUNCTIONAL NON-HOMOLOGOUS END JOINING PROTEIN LIGD"/>
    <property type="match status" value="1"/>
</dbReference>
<accession>A0A0W0Z5B2</accession>
<evidence type="ECO:0000313" key="2">
    <source>
        <dbReference type="EMBL" id="KTD64324.1"/>
    </source>
</evidence>
<evidence type="ECO:0000313" key="3">
    <source>
        <dbReference type="Proteomes" id="UP000054877"/>
    </source>
</evidence>
<dbReference type="InterPro" id="IPR052171">
    <property type="entry name" value="NHEJ_LigD"/>
</dbReference>
<comment type="caution">
    <text evidence="2">The sequence shown here is derived from an EMBL/GenBank/DDBJ whole genome shotgun (WGS) entry which is preliminary data.</text>
</comment>
<dbReference type="GO" id="GO:0003910">
    <property type="term" value="F:DNA ligase (ATP) activity"/>
    <property type="evidence" value="ECO:0007669"/>
    <property type="project" value="UniProtKB-EC"/>
</dbReference>
<reference evidence="2 3" key="1">
    <citation type="submission" date="2015-11" db="EMBL/GenBank/DDBJ databases">
        <title>Genomic analysis of 38 Legionella species identifies large and diverse effector repertoires.</title>
        <authorList>
            <person name="Burstein D."/>
            <person name="Amaro F."/>
            <person name="Zusman T."/>
            <person name="Lifshitz Z."/>
            <person name="Cohen O."/>
            <person name="Gilbert J.A."/>
            <person name="Pupko T."/>
            <person name="Shuman H.A."/>
            <person name="Segal G."/>
        </authorList>
    </citation>
    <scope>NUCLEOTIDE SEQUENCE [LARGE SCALE GENOMIC DNA]</scope>
    <source>
        <strain evidence="2 3">Mt.St.Helens-9</strain>
    </source>
</reference>
<dbReference type="CDD" id="cd04861">
    <property type="entry name" value="LigD_Pol_like"/>
    <property type="match status" value="1"/>
</dbReference>
<dbReference type="NCBIfam" id="TIGR02778">
    <property type="entry name" value="ligD_pol"/>
    <property type="match status" value="1"/>
</dbReference>
<dbReference type="EMBL" id="LNYX01000013">
    <property type="protein sequence ID" value="KTD64324.1"/>
    <property type="molecule type" value="Genomic_DNA"/>
</dbReference>
<evidence type="ECO:0000259" key="1">
    <source>
        <dbReference type="Pfam" id="PF21686"/>
    </source>
</evidence>
<dbReference type="EC" id="6.5.1.1" evidence="2"/>
<organism evidence="2 3">
    <name type="scientific">Legionella spiritensis</name>
    <dbReference type="NCBI Taxonomy" id="452"/>
    <lineage>
        <taxon>Bacteria</taxon>
        <taxon>Pseudomonadati</taxon>
        <taxon>Pseudomonadota</taxon>
        <taxon>Gammaproteobacteria</taxon>
        <taxon>Legionellales</taxon>
        <taxon>Legionellaceae</taxon>
        <taxon>Legionella</taxon>
    </lineage>
</organism>
<dbReference type="InterPro" id="IPR014145">
    <property type="entry name" value="LigD_pol_dom"/>
</dbReference>
<proteinExistence type="predicted"/>
<dbReference type="OrthoDB" id="9802472at2"/>
<keyword evidence="3" id="KW-1185">Reference proteome</keyword>
<dbReference type="RefSeq" id="WP_058483070.1">
    <property type="nucleotide sequence ID" value="NZ_CAAAII010000005.1"/>
</dbReference>